<dbReference type="InterPro" id="IPR018313">
    <property type="entry name" value="SBP_3_CS"/>
</dbReference>
<accession>A0A9W6K1Z4</accession>
<gene>
    <name evidence="7" type="ORF">GCM10017653_48180</name>
</gene>
<evidence type="ECO:0000313" key="7">
    <source>
        <dbReference type="EMBL" id="GLK86748.1"/>
    </source>
</evidence>
<evidence type="ECO:0000313" key="8">
    <source>
        <dbReference type="Proteomes" id="UP001143330"/>
    </source>
</evidence>
<dbReference type="PANTHER" id="PTHR30085">
    <property type="entry name" value="AMINO ACID ABC TRANSPORTER PERMEASE"/>
    <property type="match status" value="1"/>
</dbReference>
<sequence>MRQEPQGEGMKHLGMALAAAGVLFTAGLAQADTLADVKARGTLKCGVNQGLDGFSAKGADGSWSGFDVDLCKGIAAAIFDDPAKVEYVPLSAEARFPALSKGDVDVLVRNSTWTMSREAGLKLLFAAVSYYDGQGFMVPAAKNKTSALELDGSKVCTQAGTTSALNAQDYFQQNNMKLELIQQPGVDELVKAYDEGKCDVLTTDVSQLYALRLKLSKPADSIVLPDVISKEPLGPVVRQGDDVWLNVVKWSFYALLNAEELGIGSKTLDQALKSQKPDVRRFVGADGVYGEQLGLTKDWSVRIVKAVGNYGEVFERNVGTGSKLGIPRGINQLWSQGGIQYAPPIR</sequence>
<dbReference type="InterPro" id="IPR001638">
    <property type="entry name" value="Solute-binding_3/MltF_N"/>
</dbReference>
<keyword evidence="3 5" id="KW-0732">Signal</keyword>
<dbReference type="Proteomes" id="UP001143330">
    <property type="component" value="Unassembled WGS sequence"/>
</dbReference>
<organism evidence="7 8">
    <name type="scientific">Ancylobacter defluvii</name>
    <dbReference type="NCBI Taxonomy" id="1282440"/>
    <lineage>
        <taxon>Bacteria</taxon>
        <taxon>Pseudomonadati</taxon>
        <taxon>Pseudomonadota</taxon>
        <taxon>Alphaproteobacteria</taxon>
        <taxon>Hyphomicrobiales</taxon>
        <taxon>Xanthobacteraceae</taxon>
        <taxon>Ancylobacter</taxon>
    </lineage>
</organism>
<dbReference type="PROSITE" id="PS01039">
    <property type="entry name" value="SBP_BACTERIAL_3"/>
    <property type="match status" value="1"/>
</dbReference>
<protein>
    <submittedName>
        <fullName evidence="7">Amino acid ABC transporter substrate-binding protein</fullName>
    </submittedName>
</protein>
<dbReference type="Pfam" id="PF00497">
    <property type="entry name" value="SBP_bac_3"/>
    <property type="match status" value="1"/>
</dbReference>
<comment type="similarity">
    <text evidence="1 4">Belongs to the bacterial solute-binding protein 3 family.</text>
</comment>
<evidence type="ECO:0000256" key="4">
    <source>
        <dbReference type="RuleBase" id="RU003744"/>
    </source>
</evidence>
<reference evidence="7" key="2">
    <citation type="submission" date="2023-01" db="EMBL/GenBank/DDBJ databases">
        <authorList>
            <person name="Sun Q."/>
            <person name="Evtushenko L."/>
        </authorList>
    </citation>
    <scope>NUCLEOTIDE SEQUENCE</scope>
    <source>
        <strain evidence="7">VKM B-2789</strain>
    </source>
</reference>
<keyword evidence="2" id="KW-0813">Transport</keyword>
<evidence type="ECO:0000256" key="1">
    <source>
        <dbReference type="ARBA" id="ARBA00010333"/>
    </source>
</evidence>
<dbReference type="InterPro" id="IPR051455">
    <property type="entry name" value="Bact_solute-bind_prot3"/>
</dbReference>
<dbReference type="GO" id="GO:0006865">
    <property type="term" value="P:amino acid transport"/>
    <property type="evidence" value="ECO:0007669"/>
    <property type="project" value="TreeGrafter"/>
</dbReference>
<dbReference type="SMART" id="SM00062">
    <property type="entry name" value="PBPb"/>
    <property type="match status" value="1"/>
</dbReference>
<dbReference type="CDD" id="cd13692">
    <property type="entry name" value="PBP2_BztA"/>
    <property type="match status" value="1"/>
</dbReference>
<dbReference type="AlphaFoldDB" id="A0A9W6K1Z4"/>
<feature type="signal peptide" evidence="5">
    <location>
        <begin position="1"/>
        <end position="31"/>
    </location>
</feature>
<evidence type="ECO:0000256" key="2">
    <source>
        <dbReference type="ARBA" id="ARBA00022448"/>
    </source>
</evidence>
<evidence type="ECO:0000259" key="6">
    <source>
        <dbReference type="SMART" id="SM00062"/>
    </source>
</evidence>
<name>A0A9W6K1Z4_9HYPH</name>
<feature type="domain" description="Solute-binding protein family 3/N-terminal" evidence="6">
    <location>
        <begin position="42"/>
        <end position="271"/>
    </location>
</feature>
<comment type="caution">
    <text evidence="7">The sequence shown here is derived from an EMBL/GenBank/DDBJ whole genome shotgun (WGS) entry which is preliminary data.</text>
</comment>
<reference evidence="7" key="1">
    <citation type="journal article" date="2014" name="Int. J. Syst. Evol. Microbiol.">
        <title>Complete genome sequence of Corynebacterium casei LMG S-19264T (=DSM 44701T), isolated from a smear-ripened cheese.</title>
        <authorList>
            <consortium name="US DOE Joint Genome Institute (JGI-PGF)"/>
            <person name="Walter F."/>
            <person name="Albersmeier A."/>
            <person name="Kalinowski J."/>
            <person name="Ruckert C."/>
        </authorList>
    </citation>
    <scope>NUCLEOTIDE SEQUENCE</scope>
    <source>
        <strain evidence="7">VKM B-2789</strain>
    </source>
</reference>
<dbReference type="Gene3D" id="3.40.190.10">
    <property type="entry name" value="Periplasmic binding protein-like II"/>
    <property type="match status" value="2"/>
</dbReference>
<dbReference type="EMBL" id="BSFM01000021">
    <property type="protein sequence ID" value="GLK86748.1"/>
    <property type="molecule type" value="Genomic_DNA"/>
</dbReference>
<keyword evidence="8" id="KW-1185">Reference proteome</keyword>
<dbReference type="PANTHER" id="PTHR30085:SF7">
    <property type="entry name" value="AMINO-ACID ABC TRANSPORTER-BINDING PROTEIN YHDW-RELATED"/>
    <property type="match status" value="1"/>
</dbReference>
<feature type="chain" id="PRO_5040719220" evidence="5">
    <location>
        <begin position="32"/>
        <end position="346"/>
    </location>
</feature>
<dbReference type="SUPFAM" id="SSF53850">
    <property type="entry name" value="Periplasmic binding protein-like II"/>
    <property type="match status" value="1"/>
</dbReference>
<evidence type="ECO:0000256" key="5">
    <source>
        <dbReference type="SAM" id="SignalP"/>
    </source>
</evidence>
<proteinExistence type="inferred from homology"/>
<evidence type="ECO:0000256" key="3">
    <source>
        <dbReference type="ARBA" id="ARBA00022729"/>
    </source>
</evidence>